<dbReference type="Pfam" id="PF02518">
    <property type="entry name" value="HATPase_c"/>
    <property type="match status" value="1"/>
</dbReference>
<protein>
    <recommendedName>
        <fullName evidence="3">histidine kinase</fullName>
        <ecNumber evidence="3">2.7.13.3</ecNumber>
    </recommendedName>
</protein>
<dbReference type="CDD" id="cd06225">
    <property type="entry name" value="HAMP"/>
    <property type="match status" value="1"/>
</dbReference>
<dbReference type="PRINTS" id="PR00344">
    <property type="entry name" value="BCTRLSENSOR"/>
</dbReference>
<keyword evidence="8" id="KW-0472">Membrane</keyword>
<evidence type="ECO:0000256" key="1">
    <source>
        <dbReference type="ARBA" id="ARBA00000085"/>
    </source>
</evidence>
<dbReference type="Gene3D" id="3.30.565.10">
    <property type="entry name" value="Histidine kinase-like ATPase, C-terminal domain"/>
    <property type="match status" value="1"/>
</dbReference>
<dbReference type="PROSITE" id="PS50109">
    <property type="entry name" value="HIS_KIN"/>
    <property type="match status" value="1"/>
</dbReference>
<dbReference type="Pfam" id="PF06580">
    <property type="entry name" value="His_kinase"/>
    <property type="match status" value="1"/>
</dbReference>
<dbReference type="Gene3D" id="3.30.450.20">
    <property type="entry name" value="PAS domain"/>
    <property type="match status" value="1"/>
</dbReference>
<dbReference type="EC" id="2.7.13.3" evidence="3"/>
<proteinExistence type="predicted"/>
<accession>A0A7G5MRX4</accession>
<dbReference type="PROSITE" id="PS50885">
    <property type="entry name" value="HAMP"/>
    <property type="match status" value="1"/>
</dbReference>
<feature type="domain" description="Histidine kinase" evidence="9">
    <location>
        <begin position="473"/>
        <end position="582"/>
    </location>
</feature>
<dbReference type="GeneID" id="75055399"/>
<gene>
    <name evidence="11" type="ORF">E5259_07055</name>
</gene>
<evidence type="ECO:0000256" key="2">
    <source>
        <dbReference type="ARBA" id="ARBA00004370"/>
    </source>
</evidence>
<evidence type="ECO:0000256" key="3">
    <source>
        <dbReference type="ARBA" id="ARBA00012438"/>
    </source>
</evidence>
<sequence>MFLRIKKRMKDMRIFNKMFLSCLLVTLLISLISGGITYYIASGIILKKTVMQTEETIKQISENYDSFMKLIYNKLDYLSFNPTVQEELIYGKPGEDEEGYYSGTRKLKRLMVQMFNSIHMEDMEIYGENGKEYFCSILYQAPDLPNTEELKQTARERMGAIVCVNDIGTSGSLQVVKEIKDILSMQSLGILRTSIRLSALERIQHNVDFASSGKIILLDDNNEIILGEPSELTDRADDLFVKWDDSFRYEIDNAPYQVVYQVSEYTGWKTIGILPDKEISKSIMPLQTGTAVAAVLGILLSLALSVIMSYLLVRPITSTVGALKKFSKGDFKVRLEEERKDEFGEMNQVFNSTIQKVEKLLEEIAHSRVLNKEMEFKALQAQINPHFLYNALDTINWMAHKEGKDDICDMITAVSSLLRISISNKEAVFTVEKELRYVKDYLYIQKTRYRDRFEVIFDIEPEIYGQLIPKLTIQPLVENAIVHSVEVSREKAELTVEGHREGETVFIRVSDTGVGMTEETRKALLAEPGGADRQDINTAHTGLGVYAVHQRLKYLFGEGYGLTIQSSPGKGTCITIRIPFQMSTDEVYARAENLVERGPEDGFESSDS</sequence>
<evidence type="ECO:0000313" key="11">
    <source>
        <dbReference type="EMBL" id="QMW77367.1"/>
    </source>
</evidence>
<dbReference type="PANTHER" id="PTHR34220:SF7">
    <property type="entry name" value="SENSOR HISTIDINE KINASE YPDA"/>
    <property type="match status" value="1"/>
</dbReference>
<dbReference type="EMBL" id="CP039126">
    <property type="protein sequence ID" value="QMW77367.1"/>
    <property type="molecule type" value="Genomic_DNA"/>
</dbReference>
<dbReference type="PANTHER" id="PTHR34220">
    <property type="entry name" value="SENSOR HISTIDINE KINASE YPDA"/>
    <property type="match status" value="1"/>
</dbReference>
<comment type="catalytic activity">
    <reaction evidence="1">
        <text>ATP + protein L-histidine = ADP + protein N-phospho-L-histidine.</text>
        <dbReference type="EC" id="2.7.13.3"/>
    </reaction>
</comment>
<feature type="transmembrane region" description="Helical" evidence="8">
    <location>
        <begin position="291"/>
        <end position="313"/>
    </location>
</feature>
<evidence type="ECO:0000259" key="10">
    <source>
        <dbReference type="PROSITE" id="PS50885"/>
    </source>
</evidence>
<dbReference type="Proteomes" id="UP000515789">
    <property type="component" value="Chromosome"/>
</dbReference>
<evidence type="ECO:0000256" key="5">
    <source>
        <dbReference type="ARBA" id="ARBA00022679"/>
    </source>
</evidence>
<keyword evidence="7" id="KW-0902">Two-component regulatory system</keyword>
<keyword evidence="4" id="KW-0597">Phosphoprotein</keyword>
<evidence type="ECO:0000313" key="12">
    <source>
        <dbReference type="Proteomes" id="UP000515789"/>
    </source>
</evidence>
<dbReference type="GO" id="GO:0016020">
    <property type="term" value="C:membrane"/>
    <property type="evidence" value="ECO:0007669"/>
    <property type="project" value="UniProtKB-SubCell"/>
</dbReference>
<dbReference type="SUPFAM" id="SSF55874">
    <property type="entry name" value="ATPase domain of HSP90 chaperone/DNA topoisomerase II/histidine kinase"/>
    <property type="match status" value="1"/>
</dbReference>
<dbReference type="InterPro" id="IPR003594">
    <property type="entry name" value="HATPase_dom"/>
</dbReference>
<keyword evidence="8" id="KW-0812">Transmembrane</keyword>
<dbReference type="SUPFAM" id="SSF158472">
    <property type="entry name" value="HAMP domain-like"/>
    <property type="match status" value="1"/>
</dbReference>
<feature type="domain" description="HAMP" evidence="10">
    <location>
        <begin position="310"/>
        <end position="362"/>
    </location>
</feature>
<evidence type="ECO:0000256" key="4">
    <source>
        <dbReference type="ARBA" id="ARBA00022553"/>
    </source>
</evidence>
<keyword evidence="5" id="KW-0808">Transferase</keyword>
<dbReference type="SMART" id="SM00304">
    <property type="entry name" value="HAMP"/>
    <property type="match status" value="1"/>
</dbReference>
<dbReference type="InterPro" id="IPR005467">
    <property type="entry name" value="His_kinase_dom"/>
</dbReference>
<dbReference type="Pfam" id="PF00672">
    <property type="entry name" value="HAMP"/>
    <property type="match status" value="1"/>
</dbReference>
<keyword evidence="8" id="KW-1133">Transmembrane helix</keyword>
<name>A0A7G5MRX4_9FIRM</name>
<evidence type="ECO:0000256" key="6">
    <source>
        <dbReference type="ARBA" id="ARBA00022777"/>
    </source>
</evidence>
<dbReference type="InterPro" id="IPR036890">
    <property type="entry name" value="HATPase_C_sf"/>
</dbReference>
<dbReference type="RefSeq" id="WP_018598554.1">
    <property type="nucleotide sequence ID" value="NZ_AP031416.1"/>
</dbReference>
<evidence type="ECO:0000259" key="9">
    <source>
        <dbReference type="PROSITE" id="PS50109"/>
    </source>
</evidence>
<organism evidence="11 12">
    <name type="scientific">Blautia producta</name>
    <dbReference type="NCBI Taxonomy" id="33035"/>
    <lineage>
        <taxon>Bacteria</taxon>
        <taxon>Bacillati</taxon>
        <taxon>Bacillota</taxon>
        <taxon>Clostridia</taxon>
        <taxon>Lachnospirales</taxon>
        <taxon>Lachnospiraceae</taxon>
        <taxon>Blautia</taxon>
    </lineage>
</organism>
<keyword evidence="6 11" id="KW-0418">Kinase</keyword>
<dbReference type="SMART" id="SM00387">
    <property type="entry name" value="HATPase_c"/>
    <property type="match status" value="1"/>
</dbReference>
<dbReference type="AlphaFoldDB" id="A0A7G5MRX4"/>
<reference evidence="11 12" key="1">
    <citation type="submission" date="2019-04" db="EMBL/GenBank/DDBJ databases">
        <authorList>
            <person name="Schori C."/>
            <person name="Ahrens C."/>
        </authorList>
    </citation>
    <scope>NUCLEOTIDE SEQUENCE [LARGE SCALE GENOMIC DNA]</scope>
    <source>
        <strain evidence="11 12">DSM 2950</strain>
    </source>
</reference>
<dbReference type="GO" id="GO:0000155">
    <property type="term" value="F:phosphorelay sensor kinase activity"/>
    <property type="evidence" value="ECO:0007669"/>
    <property type="project" value="InterPro"/>
</dbReference>
<dbReference type="InterPro" id="IPR050640">
    <property type="entry name" value="Bact_2-comp_sensor_kinase"/>
</dbReference>
<dbReference type="InterPro" id="IPR003660">
    <property type="entry name" value="HAMP_dom"/>
</dbReference>
<dbReference type="InterPro" id="IPR004358">
    <property type="entry name" value="Sig_transdc_His_kin-like_C"/>
</dbReference>
<dbReference type="InterPro" id="IPR010559">
    <property type="entry name" value="Sig_transdc_His_kin_internal"/>
</dbReference>
<evidence type="ECO:0000256" key="8">
    <source>
        <dbReference type="SAM" id="Phobius"/>
    </source>
</evidence>
<evidence type="ECO:0000256" key="7">
    <source>
        <dbReference type="ARBA" id="ARBA00023012"/>
    </source>
</evidence>
<dbReference type="Gene3D" id="1.10.8.500">
    <property type="entry name" value="HAMP domain in histidine kinase"/>
    <property type="match status" value="1"/>
</dbReference>
<comment type="subcellular location">
    <subcellularLocation>
        <location evidence="2">Membrane</location>
    </subcellularLocation>
</comment>